<comment type="caution">
    <text evidence="7">The sequence shown here is derived from an EMBL/GenBank/DDBJ whole genome shotgun (WGS) entry which is preliminary data.</text>
</comment>
<evidence type="ECO:0000256" key="4">
    <source>
        <dbReference type="ARBA" id="ARBA00022490"/>
    </source>
</evidence>
<keyword evidence="4" id="KW-0963">Cytoplasm</keyword>
<dbReference type="GO" id="GO:0003690">
    <property type="term" value="F:double-stranded DNA binding"/>
    <property type="evidence" value="ECO:0007669"/>
    <property type="project" value="TreeGrafter"/>
</dbReference>
<evidence type="ECO:0000256" key="5">
    <source>
        <dbReference type="ARBA" id="ARBA00023172"/>
    </source>
</evidence>
<comment type="subcellular location">
    <subcellularLocation>
        <location evidence="1">Cytoplasm</location>
        <location evidence="1">Nucleoid</location>
    </subcellularLocation>
</comment>
<dbReference type="NCBIfam" id="NF001464">
    <property type="entry name" value="PRK00321.1-5"/>
    <property type="match status" value="1"/>
</dbReference>
<dbReference type="Pfam" id="PF04381">
    <property type="entry name" value="RdgC"/>
    <property type="match status" value="1"/>
</dbReference>
<gene>
    <name evidence="7" type="ORF">DFR41_101630</name>
</gene>
<dbReference type="Proteomes" id="UP000255265">
    <property type="component" value="Unassembled WGS sequence"/>
</dbReference>
<reference evidence="7 8" key="1">
    <citation type="submission" date="2018-07" db="EMBL/GenBank/DDBJ databases">
        <title>Genomic Encyclopedia of Type Strains, Phase IV (KMG-IV): sequencing the most valuable type-strain genomes for metagenomic binning, comparative biology and taxonomic classification.</title>
        <authorList>
            <person name="Goeker M."/>
        </authorList>
    </citation>
    <scope>NUCLEOTIDE SEQUENCE [LARGE SCALE GENOMIC DNA]</scope>
    <source>
        <strain evidence="7 8">DSM 21352</strain>
    </source>
</reference>
<dbReference type="EMBL" id="QQAV01000001">
    <property type="protein sequence ID" value="RDI28874.1"/>
    <property type="molecule type" value="Genomic_DNA"/>
</dbReference>
<keyword evidence="8" id="KW-1185">Reference proteome</keyword>
<name>A0A370FPR7_9BURK</name>
<dbReference type="GO" id="GO:0000018">
    <property type="term" value="P:regulation of DNA recombination"/>
    <property type="evidence" value="ECO:0007669"/>
    <property type="project" value="TreeGrafter"/>
</dbReference>
<proteinExistence type="inferred from homology"/>
<comment type="similarity">
    <text evidence="2">Belongs to the RdgC family.</text>
</comment>
<accession>A0A370FPR7</accession>
<dbReference type="STRING" id="433924.NS331_16350"/>
<evidence type="ECO:0000256" key="2">
    <source>
        <dbReference type="ARBA" id="ARBA00008657"/>
    </source>
</evidence>
<feature type="compositionally biased region" description="Low complexity" evidence="6">
    <location>
        <begin position="308"/>
        <end position="338"/>
    </location>
</feature>
<evidence type="ECO:0000256" key="1">
    <source>
        <dbReference type="ARBA" id="ARBA00004453"/>
    </source>
</evidence>
<protein>
    <recommendedName>
        <fullName evidence="3">Recombination-associated protein RdgC</fullName>
    </recommendedName>
</protein>
<evidence type="ECO:0000313" key="8">
    <source>
        <dbReference type="Proteomes" id="UP000255265"/>
    </source>
</evidence>
<keyword evidence="5" id="KW-0233">DNA recombination</keyword>
<dbReference type="NCBIfam" id="NF001463">
    <property type="entry name" value="PRK00321.1-4"/>
    <property type="match status" value="1"/>
</dbReference>
<dbReference type="OrthoDB" id="5290530at2"/>
<evidence type="ECO:0000256" key="3">
    <source>
        <dbReference type="ARBA" id="ARBA00022296"/>
    </source>
</evidence>
<dbReference type="GO" id="GO:0043590">
    <property type="term" value="C:bacterial nucleoid"/>
    <property type="evidence" value="ECO:0007669"/>
    <property type="project" value="TreeGrafter"/>
</dbReference>
<organism evidence="7 8">
    <name type="scientific">Pseudacidovorax intermedius</name>
    <dbReference type="NCBI Taxonomy" id="433924"/>
    <lineage>
        <taxon>Bacteria</taxon>
        <taxon>Pseudomonadati</taxon>
        <taxon>Pseudomonadota</taxon>
        <taxon>Betaproteobacteria</taxon>
        <taxon>Burkholderiales</taxon>
        <taxon>Comamonadaceae</taxon>
        <taxon>Pseudacidovorax</taxon>
    </lineage>
</organism>
<dbReference type="InterPro" id="IPR007476">
    <property type="entry name" value="RdgC"/>
</dbReference>
<dbReference type="AlphaFoldDB" id="A0A370FPR7"/>
<dbReference type="RefSeq" id="WP_114801654.1">
    <property type="nucleotide sequence ID" value="NZ_QQAV01000001.1"/>
</dbReference>
<evidence type="ECO:0000256" key="6">
    <source>
        <dbReference type="SAM" id="MobiDB-lite"/>
    </source>
</evidence>
<dbReference type="GO" id="GO:0006310">
    <property type="term" value="P:DNA recombination"/>
    <property type="evidence" value="ECO:0007669"/>
    <property type="project" value="UniProtKB-KW"/>
</dbReference>
<evidence type="ECO:0000313" key="7">
    <source>
        <dbReference type="EMBL" id="RDI28874.1"/>
    </source>
</evidence>
<feature type="region of interest" description="Disordered" evidence="6">
    <location>
        <begin position="308"/>
        <end position="346"/>
    </location>
</feature>
<dbReference type="PANTHER" id="PTHR38103">
    <property type="entry name" value="RECOMBINATION-ASSOCIATED PROTEIN RDGC"/>
    <property type="match status" value="1"/>
</dbReference>
<sequence>MPRFKNVISFRIEPAWAPDFDAAQQQLEKERFVPCGATQESSAGWVEPRGQAEGPLLESVGGQWLLEYMVESKTLPASVVRRKLDERCAQIEQQTGRQPGKKEKKQLKEDITQELLPMAFTRHARIAVWIDPTARRLTLDTSNQARADGVVTALVKALDGFGVSAFHTQVEPGSAMAGWLATQEPPAGFSIDRDCELKATDDSKAVVRYAKHPLDIEEVREHIAQGKRPTRLALTWEDRVSFELTEGMQLRKLQFLEGVFDGAGSDAQAKDEGFDTDAAIVTGELGQLLPALLEALGGEMEPGMAAAVPASPAAPQAESQTAAPAAKAATPTAATVAAADDDGPPF</sequence>
<dbReference type="PANTHER" id="PTHR38103:SF1">
    <property type="entry name" value="RECOMBINATION-ASSOCIATED PROTEIN RDGC"/>
    <property type="match status" value="1"/>
</dbReference>